<dbReference type="OrthoDB" id="4120871at2759"/>
<protein>
    <submittedName>
        <fullName evidence="5">Uncharacterized protein</fullName>
    </submittedName>
</protein>
<keyword evidence="2 3" id="KW-0040">ANK repeat</keyword>
<dbReference type="InterPro" id="IPR002110">
    <property type="entry name" value="Ankyrin_rpt"/>
</dbReference>
<dbReference type="Pfam" id="PF12796">
    <property type="entry name" value="Ank_2"/>
    <property type="match status" value="1"/>
</dbReference>
<dbReference type="SUPFAM" id="SSF48403">
    <property type="entry name" value="Ankyrin repeat"/>
    <property type="match status" value="1"/>
</dbReference>
<dbReference type="PANTHER" id="PTHR24189:SF71">
    <property type="entry name" value="ANKYRIN REPEAT DOMAIN 39"/>
    <property type="match status" value="1"/>
</dbReference>
<dbReference type="Gene3D" id="1.25.40.20">
    <property type="entry name" value="Ankyrin repeat-containing domain"/>
    <property type="match status" value="3"/>
</dbReference>
<dbReference type="InterPro" id="IPR050745">
    <property type="entry name" value="Multifunctional_regulatory"/>
</dbReference>
<dbReference type="Proteomes" id="UP000053328">
    <property type="component" value="Unassembled WGS sequence"/>
</dbReference>
<dbReference type="PROSITE" id="PS50297">
    <property type="entry name" value="ANK_REP_REGION"/>
    <property type="match status" value="1"/>
</dbReference>
<keyword evidence="6" id="KW-1185">Reference proteome</keyword>
<dbReference type="PROSITE" id="PS50088">
    <property type="entry name" value="ANK_REPEAT"/>
    <property type="match status" value="1"/>
</dbReference>
<dbReference type="InterPro" id="IPR036770">
    <property type="entry name" value="Ankyrin_rpt-contain_sf"/>
</dbReference>
<dbReference type="SMART" id="SM00248">
    <property type="entry name" value="ANK"/>
    <property type="match status" value="6"/>
</dbReference>
<evidence type="ECO:0000313" key="5">
    <source>
        <dbReference type="EMBL" id="KIW12143.1"/>
    </source>
</evidence>
<dbReference type="STRING" id="91928.A0A0D2AZK1"/>
<dbReference type="PANTHER" id="PTHR24189">
    <property type="entry name" value="MYOTROPHIN"/>
    <property type="match status" value="1"/>
</dbReference>
<dbReference type="GO" id="GO:0005737">
    <property type="term" value="C:cytoplasm"/>
    <property type="evidence" value="ECO:0007669"/>
    <property type="project" value="TreeGrafter"/>
</dbReference>
<feature type="repeat" description="ANK" evidence="3">
    <location>
        <begin position="275"/>
        <end position="304"/>
    </location>
</feature>
<evidence type="ECO:0000256" key="3">
    <source>
        <dbReference type="PROSITE-ProRule" id="PRU00023"/>
    </source>
</evidence>
<dbReference type="HOGENOM" id="CLU_064330_0_2_1"/>
<sequence>MDRSQDNARELWDWEKNQIRVSTPDPEELKEWQRNLPFKVEDVFDFNSGLREGDVAEPRPPPPPKCDQLDEIEKAASEGDLSTIQRLFDQLRGTSAGDYWIPRQTSSLFRAVRNRHTAVVEYLLSQGSSPTVELAKIAAEHNDTAVLEWFLKHGWDINEQLGWCDPPVLGSVVENAYLVTWLLSHGADPNARCVLDITPLSYAVHSAPFDVIKTLFAHGGSIHNGQLLHFAAGRKLPARLDVVTYLVDQGAPINEVMYHHDQPSTDLQSGAGLGTPVHRAAADGHLDVVRYLVEKGANLTILDSRGKSVLHRAEFYKRQEVVDFLRHILAESSNPPASTHSMGEPVTSRQANTGKLHLHPREKASRI</sequence>
<dbReference type="AlphaFoldDB" id="A0A0D2AZK1"/>
<dbReference type="VEuPathDB" id="FungiDB:PV08_09418"/>
<evidence type="ECO:0000256" key="1">
    <source>
        <dbReference type="ARBA" id="ARBA00022737"/>
    </source>
</evidence>
<dbReference type="RefSeq" id="XP_016232359.1">
    <property type="nucleotide sequence ID" value="XM_016383736.1"/>
</dbReference>
<dbReference type="GO" id="GO:0005634">
    <property type="term" value="C:nucleus"/>
    <property type="evidence" value="ECO:0007669"/>
    <property type="project" value="TreeGrafter"/>
</dbReference>
<name>A0A0D2AZK1_9EURO</name>
<keyword evidence="1" id="KW-0677">Repeat</keyword>
<feature type="region of interest" description="Disordered" evidence="4">
    <location>
        <begin position="333"/>
        <end position="367"/>
    </location>
</feature>
<evidence type="ECO:0000256" key="4">
    <source>
        <dbReference type="SAM" id="MobiDB-lite"/>
    </source>
</evidence>
<proteinExistence type="predicted"/>
<accession>A0A0D2AZK1</accession>
<dbReference type="EMBL" id="KN847498">
    <property type="protein sequence ID" value="KIW12143.1"/>
    <property type="molecule type" value="Genomic_DNA"/>
</dbReference>
<feature type="compositionally biased region" description="Polar residues" evidence="4">
    <location>
        <begin position="333"/>
        <end position="353"/>
    </location>
</feature>
<dbReference type="GeneID" id="27336501"/>
<evidence type="ECO:0000256" key="2">
    <source>
        <dbReference type="ARBA" id="ARBA00023043"/>
    </source>
</evidence>
<organism evidence="5 6">
    <name type="scientific">Exophiala spinifera</name>
    <dbReference type="NCBI Taxonomy" id="91928"/>
    <lineage>
        <taxon>Eukaryota</taxon>
        <taxon>Fungi</taxon>
        <taxon>Dikarya</taxon>
        <taxon>Ascomycota</taxon>
        <taxon>Pezizomycotina</taxon>
        <taxon>Eurotiomycetes</taxon>
        <taxon>Chaetothyriomycetidae</taxon>
        <taxon>Chaetothyriales</taxon>
        <taxon>Herpotrichiellaceae</taxon>
        <taxon>Exophiala</taxon>
    </lineage>
</organism>
<reference evidence="5 6" key="1">
    <citation type="submission" date="2015-01" db="EMBL/GenBank/DDBJ databases">
        <title>The Genome Sequence of Exophiala spinifera CBS89968.</title>
        <authorList>
            <consortium name="The Broad Institute Genomics Platform"/>
            <person name="Cuomo C."/>
            <person name="de Hoog S."/>
            <person name="Gorbushina A."/>
            <person name="Stielow B."/>
            <person name="Teixiera M."/>
            <person name="Abouelleil A."/>
            <person name="Chapman S.B."/>
            <person name="Priest M."/>
            <person name="Young S.K."/>
            <person name="Wortman J."/>
            <person name="Nusbaum C."/>
            <person name="Birren B."/>
        </authorList>
    </citation>
    <scope>NUCLEOTIDE SEQUENCE [LARGE SCALE GENOMIC DNA]</scope>
    <source>
        <strain evidence="5 6">CBS 89968</strain>
    </source>
</reference>
<evidence type="ECO:0000313" key="6">
    <source>
        <dbReference type="Proteomes" id="UP000053328"/>
    </source>
</evidence>
<gene>
    <name evidence="5" type="ORF">PV08_09418</name>
</gene>